<feature type="signal peptide" evidence="8">
    <location>
        <begin position="1"/>
        <end position="28"/>
    </location>
</feature>
<keyword evidence="8" id="KW-0732">Signal</keyword>
<dbReference type="Proteomes" id="UP001152320">
    <property type="component" value="Chromosome 17"/>
</dbReference>
<protein>
    <submittedName>
        <fullName evidence="9">Prominin-1-A</fullName>
    </submittedName>
</protein>
<dbReference type="PANTHER" id="PTHR22730:SF1">
    <property type="entry name" value="PROMININ-LIKE PROTEIN"/>
    <property type="match status" value="1"/>
</dbReference>
<evidence type="ECO:0000256" key="6">
    <source>
        <dbReference type="ARBA" id="ARBA00023180"/>
    </source>
</evidence>
<dbReference type="AlphaFoldDB" id="A0A9Q0YN46"/>
<keyword evidence="6" id="KW-0325">Glycoprotein</keyword>
<evidence type="ECO:0000256" key="5">
    <source>
        <dbReference type="ARBA" id="ARBA00023136"/>
    </source>
</evidence>
<dbReference type="GO" id="GO:0071914">
    <property type="term" value="C:prominosome"/>
    <property type="evidence" value="ECO:0007669"/>
    <property type="project" value="TreeGrafter"/>
</dbReference>
<organism evidence="9 10">
    <name type="scientific">Holothuria leucospilota</name>
    <name type="common">Black long sea cucumber</name>
    <name type="synonym">Mertensiothuria leucospilota</name>
    <dbReference type="NCBI Taxonomy" id="206669"/>
    <lineage>
        <taxon>Eukaryota</taxon>
        <taxon>Metazoa</taxon>
        <taxon>Echinodermata</taxon>
        <taxon>Eleutherozoa</taxon>
        <taxon>Echinozoa</taxon>
        <taxon>Holothuroidea</taxon>
        <taxon>Aspidochirotacea</taxon>
        <taxon>Aspidochirotida</taxon>
        <taxon>Holothuriidae</taxon>
        <taxon>Holothuria</taxon>
    </lineage>
</organism>
<accession>A0A9Q0YN46</accession>
<proteinExistence type="inferred from homology"/>
<dbReference type="Pfam" id="PF05478">
    <property type="entry name" value="Prominin"/>
    <property type="match status" value="1"/>
</dbReference>
<dbReference type="GO" id="GO:0005902">
    <property type="term" value="C:microvillus"/>
    <property type="evidence" value="ECO:0007669"/>
    <property type="project" value="TreeGrafter"/>
</dbReference>
<evidence type="ECO:0000313" key="9">
    <source>
        <dbReference type="EMBL" id="KAJ8025543.1"/>
    </source>
</evidence>
<feature type="transmembrane region" description="Helical" evidence="7">
    <location>
        <begin position="441"/>
        <end position="466"/>
    </location>
</feature>
<keyword evidence="5 7" id="KW-0472">Membrane</keyword>
<evidence type="ECO:0000256" key="2">
    <source>
        <dbReference type="ARBA" id="ARBA00006058"/>
    </source>
</evidence>
<dbReference type="GO" id="GO:0005929">
    <property type="term" value="C:cilium"/>
    <property type="evidence" value="ECO:0007669"/>
    <property type="project" value="TreeGrafter"/>
</dbReference>
<dbReference type="EMBL" id="JAIZAY010000017">
    <property type="protein sequence ID" value="KAJ8025543.1"/>
    <property type="molecule type" value="Genomic_DNA"/>
</dbReference>
<gene>
    <name evidence="9" type="ORF">HOLleu_33130</name>
</gene>
<feature type="transmembrane region" description="Helical" evidence="7">
    <location>
        <begin position="160"/>
        <end position="183"/>
    </location>
</feature>
<dbReference type="GO" id="GO:0009986">
    <property type="term" value="C:cell surface"/>
    <property type="evidence" value="ECO:0007669"/>
    <property type="project" value="TreeGrafter"/>
</dbReference>
<dbReference type="GO" id="GO:0015485">
    <property type="term" value="F:cholesterol binding"/>
    <property type="evidence" value="ECO:0007669"/>
    <property type="project" value="TreeGrafter"/>
</dbReference>
<dbReference type="GO" id="GO:0016324">
    <property type="term" value="C:apical plasma membrane"/>
    <property type="evidence" value="ECO:0007669"/>
    <property type="project" value="TreeGrafter"/>
</dbReference>
<evidence type="ECO:0000256" key="7">
    <source>
        <dbReference type="SAM" id="Phobius"/>
    </source>
</evidence>
<reference evidence="9" key="1">
    <citation type="submission" date="2021-10" db="EMBL/GenBank/DDBJ databases">
        <title>Tropical sea cucumber genome reveals ecological adaptation and Cuvierian tubules defense mechanism.</title>
        <authorList>
            <person name="Chen T."/>
        </authorList>
    </citation>
    <scope>NUCLEOTIDE SEQUENCE</scope>
    <source>
        <strain evidence="9">Nanhai2018</strain>
        <tissue evidence="9">Muscle</tissue>
    </source>
</reference>
<comment type="caution">
    <text evidence="9">The sequence shown here is derived from an EMBL/GenBank/DDBJ whole genome shotgun (WGS) entry which is preliminary data.</text>
</comment>
<comment type="subcellular location">
    <subcellularLocation>
        <location evidence="1">Membrane</location>
        <topology evidence="1">Multi-pass membrane protein</topology>
    </subcellularLocation>
</comment>
<comment type="similarity">
    <text evidence="2">Belongs to the prominin family.</text>
</comment>
<feature type="transmembrane region" description="Helical" evidence="7">
    <location>
        <begin position="110"/>
        <end position="139"/>
    </location>
</feature>
<feature type="transmembrane region" description="Helical" evidence="7">
    <location>
        <begin position="487"/>
        <end position="513"/>
    </location>
</feature>
<name>A0A9Q0YN46_HOLLE</name>
<dbReference type="InterPro" id="IPR008795">
    <property type="entry name" value="Prominin"/>
</dbReference>
<evidence type="ECO:0000256" key="8">
    <source>
        <dbReference type="SAM" id="SignalP"/>
    </source>
</evidence>
<feature type="transmembrane region" description="Helical" evidence="7">
    <location>
        <begin position="804"/>
        <end position="824"/>
    </location>
</feature>
<keyword evidence="4 7" id="KW-1133">Transmembrane helix</keyword>
<evidence type="ECO:0000256" key="4">
    <source>
        <dbReference type="ARBA" id="ARBA00022989"/>
    </source>
</evidence>
<evidence type="ECO:0000313" key="10">
    <source>
        <dbReference type="Proteomes" id="UP001152320"/>
    </source>
</evidence>
<dbReference type="OrthoDB" id="6229420at2759"/>
<evidence type="ECO:0000256" key="3">
    <source>
        <dbReference type="ARBA" id="ARBA00022692"/>
    </source>
</evidence>
<keyword evidence="10" id="KW-1185">Reference proteome</keyword>
<sequence>MMARTIGLKLGFLFLAFCLILMLRSASGQNVNNDGNLTYDSLPVGGVYHITTGVIPTGGFTLRTTWNIIDGFLKMISPAGPPYDLIAEAIQGNLDTSQLQSSISELQGNFLGFVILFILGLIFTLIFIVFLLIFCCCRCCGNCGGKMEQKNSSKFELMRYIYSAILLVTLFFITFGAITALAVSEYTSSQVSNLPDTIDNNIDDMLTYVNNTLEELYFLVDDQLSWTMDQVSSDLTGLGDLVGVPVREGLRPTVGAAIDAVYPLDQYIKDTLNAMVTVNTTQDELEDLYDALDAELTEFVANLTSACTSCVCCSGFDYSGLILNADYRDIQVTPVFLGTFPQQAVTVAIGELENVVDQNLTAAADVGSENFENIPNTLTNTTAEVVNDLVGTLGGLQDTIYETVNASTSQLSSANAAAEDLRGTLDPILDQAVQYDSYRDLAMSLAFSFILFVAVLFFIGVVVGLIGHFVNKRPPSSRSGIESCGGCTIMIAAVLAGILVVPFMLISSFTFVIGGPIDRLVCDNLLSKELFTQTIDQPGVLGEGYFLGEALFQDNTIPLTVTGMLEACEQNQGIYTAFQLENLLNISQFTDIDTFLGDVDSQFGNITGDFSGVNILTGDTRDILTEFRDSSADTIPWDSYIAELAKNVTDDVSNDPNDLSVLADNMDTAAASISNSGDRATIEGLADELRDIQTNFMAPLITKKDLLATQIDTLTNYTDGIDTVVNDTIDAADTAQDYLDNNAATLVQANIVGYQDRVLGYPYQFADYIDDQIRNEVGRCLPVYNLYSSSVNTFCVGFIQAFNGFWYCLGLCTFMFIIAFAFGIKSSKYYRRMKHDVGFEHEQYGLPLVDVELALQLVFVSPGSLFSFQKAFINPPILISEVSWFKLAVNLQTNGWKKLTPTSFRSVHVPVLLQRRLPHYLSHVFTGRKSPILNA</sequence>
<feature type="chain" id="PRO_5040298156" evidence="8">
    <location>
        <begin position="29"/>
        <end position="935"/>
    </location>
</feature>
<evidence type="ECO:0000256" key="1">
    <source>
        <dbReference type="ARBA" id="ARBA00004141"/>
    </source>
</evidence>
<dbReference type="PANTHER" id="PTHR22730">
    <property type="entry name" value="PROMININ PROM PROTEIN"/>
    <property type="match status" value="1"/>
</dbReference>
<keyword evidence="3 7" id="KW-0812">Transmembrane</keyword>